<dbReference type="Gene3D" id="3.40.50.300">
    <property type="entry name" value="P-loop containing nucleotide triphosphate hydrolases"/>
    <property type="match status" value="2"/>
</dbReference>
<evidence type="ECO:0000256" key="1">
    <source>
        <dbReference type="ARBA" id="ARBA00022741"/>
    </source>
</evidence>
<dbReference type="FunFam" id="3.40.50.300:FF:000061">
    <property type="entry name" value="ATPase family, AAA domain-containing 2"/>
    <property type="match status" value="1"/>
</dbReference>
<reference evidence="4" key="1">
    <citation type="journal article" date="2018" name="PLoS Negl. Trop. Dis.">
        <title>Sialome diversity of ticks revealed by RNAseq of single tick salivary glands.</title>
        <authorList>
            <person name="Perner J."/>
            <person name="Kropackova S."/>
            <person name="Kopacek P."/>
            <person name="Ribeiro J.M."/>
        </authorList>
    </citation>
    <scope>NUCLEOTIDE SEQUENCE</scope>
    <source>
        <strain evidence="4">Siblings of single egg batch collected in Ceske Budejovice</strain>
        <tissue evidence="4">Salivary glands</tissue>
    </source>
</reference>
<dbReference type="PANTHER" id="PTHR23077">
    <property type="entry name" value="AAA-FAMILY ATPASE"/>
    <property type="match status" value="1"/>
</dbReference>
<dbReference type="InterPro" id="IPR003959">
    <property type="entry name" value="ATPase_AAA_core"/>
</dbReference>
<feature type="domain" description="AAA+ ATPase" evidence="3">
    <location>
        <begin position="233"/>
        <end position="372"/>
    </location>
</feature>
<organism evidence="4">
    <name type="scientific">Ixodes ricinus</name>
    <name type="common">Common tick</name>
    <name type="synonym">Acarus ricinus</name>
    <dbReference type="NCBI Taxonomy" id="34613"/>
    <lineage>
        <taxon>Eukaryota</taxon>
        <taxon>Metazoa</taxon>
        <taxon>Ecdysozoa</taxon>
        <taxon>Arthropoda</taxon>
        <taxon>Chelicerata</taxon>
        <taxon>Arachnida</taxon>
        <taxon>Acari</taxon>
        <taxon>Parasitiformes</taxon>
        <taxon>Ixodida</taxon>
        <taxon>Ixodoidea</taxon>
        <taxon>Ixodidae</taxon>
        <taxon>Ixodinae</taxon>
        <taxon>Ixodes</taxon>
    </lineage>
</organism>
<protein>
    <submittedName>
        <fullName evidence="4">Putative transitional endoplasmic reticulum atpase</fullName>
    </submittedName>
</protein>
<dbReference type="FunFam" id="1.10.8.60:FF:000459">
    <property type="entry name" value="Transitional endoplasmic reticulum ATPase, putative"/>
    <property type="match status" value="1"/>
</dbReference>
<dbReference type="EMBL" id="GEGO01004210">
    <property type="protein sequence ID" value="JAR91194.1"/>
    <property type="molecule type" value="Transcribed_RNA"/>
</dbReference>
<dbReference type="PANTHER" id="PTHR23077:SF117">
    <property type="entry name" value="AAA+ ATPASE DOMAIN-CONTAINING PROTEIN"/>
    <property type="match status" value="1"/>
</dbReference>
<name>A0A147BKD9_IXORI</name>
<proteinExistence type="predicted"/>
<feature type="domain" description="AAA+ ATPase" evidence="3">
    <location>
        <begin position="496"/>
        <end position="646"/>
    </location>
</feature>
<evidence type="ECO:0000313" key="4">
    <source>
        <dbReference type="EMBL" id="JAR91194.1"/>
    </source>
</evidence>
<dbReference type="AlphaFoldDB" id="A0A147BKD9"/>
<dbReference type="Pfam" id="PF17862">
    <property type="entry name" value="AAA_lid_3"/>
    <property type="match status" value="1"/>
</dbReference>
<dbReference type="FunFam" id="3.40.50.300:FF:001921">
    <property type="entry name" value="AAA ATPase domain-containing protein"/>
    <property type="match status" value="1"/>
</dbReference>
<accession>A0A147BKD9</accession>
<dbReference type="GO" id="GO:0016887">
    <property type="term" value="F:ATP hydrolysis activity"/>
    <property type="evidence" value="ECO:0007669"/>
    <property type="project" value="InterPro"/>
</dbReference>
<dbReference type="InterPro" id="IPR003593">
    <property type="entry name" value="AAA+_ATPase"/>
</dbReference>
<dbReference type="SUPFAM" id="SSF52540">
    <property type="entry name" value="P-loop containing nucleoside triphosphate hydrolases"/>
    <property type="match status" value="2"/>
</dbReference>
<keyword evidence="1" id="KW-0547">Nucleotide-binding</keyword>
<dbReference type="SMART" id="SM00382">
    <property type="entry name" value="AAA"/>
    <property type="match status" value="2"/>
</dbReference>
<evidence type="ECO:0000259" key="3">
    <source>
        <dbReference type="SMART" id="SM00382"/>
    </source>
</evidence>
<dbReference type="InterPro" id="IPR041569">
    <property type="entry name" value="AAA_lid_3"/>
</dbReference>
<sequence length="740" mass="80667">MSLRYVGTEDSLSGSQICKIPLSVFVAKKWTPGSPAEIAVGNETFVCLVFPHRYASDVVYVDKTVRLQKTSDEATIKPGPTYVYVDSDIKLFGKAEPATEVAVNVVLNSVHDLVRWHGVHRDRLRQWVSKLLRNYHVRPGAVFQTCPRTQPLPRLCSIHSVIIEAIGSNAGVCKVTSGSKISVSNVTYFSPKDPVPFPQVWEKAMLEPVSLLKKLCTFPYKFPETLKSVGLRLQRGVLLTGPPGTGKTSVVRKVAHDIDAYLLTVRGPELCRSLPGESEELLRGIFREAVTLSDVVPCIVLIDDVDVLCAKRSSGSNQHANRLVTQLLTLLDGMEDRRGVFVVATTSRPNAIDPAMRRPGRFDKELLLGALSTKERTDILEMVGLQLGLGLDHLVLPTSGFVISDMMALLRESLVAAMKRDPSTRDEAVVTKEDFEAALKLVKSNLSRRLEFAVEVTKRSSWDELGGISKIQKKLKTAVEGPLLRPSSFARLGLAQPRGLLLVGPPGCGKTSIALALAAGCTASTVFSVGAADVYSPFVGDSEKVVASVFHQARLRAPSVVFMDDLDTLVGRRSAEHSGAQDRVLSALLCEIDGIGTGILHRHTSDVQQDHVGVMVVATTCHPEAVDEALLRPGRLDLVVYVPPPDLEAREEILKIRFSKMSLGDVDATAVARSTEHFTSADLANLCHVAGLEALSESGFEAPCVEQRHFERALTKVNPSLTPQMLEAFEKLCAKLCRVR</sequence>
<dbReference type="InterPro" id="IPR027417">
    <property type="entry name" value="P-loop_NTPase"/>
</dbReference>
<keyword evidence="2" id="KW-0067">ATP-binding</keyword>
<dbReference type="InterPro" id="IPR050168">
    <property type="entry name" value="AAA_ATPase_domain"/>
</dbReference>
<dbReference type="Gene3D" id="1.10.8.60">
    <property type="match status" value="2"/>
</dbReference>
<evidence type="ECO:0000256" key="2">
    <source>
        <dbReference type="ARBA" id="ARBA00022840"/>
    </source>
</evidence>
<dbReference type="GO" id="GO:0005524">
    <property type="term" value="F:ATP binding"/>
    <property type="evidence" value="ECO:0007669"/>
    <property type="project" value="UniProtKB-KW"/>
</dbReference>
<dbReference type="Pfam" id="PF00004">
    <property type="entry name" value="AAA"/>
    <property type="match status" value="2"/>
</dbReference>